<comment type="caution">
    <text evidence="3">The sequence shown here is derived from an EMBL/GenBank/DDBJ whole genome shotgun (WGS) entry which is preliminary data.</text>
</comment>
<reference evidence="3 4" key="1">
    <citation type="journal article" date="2016" name="Nat. Commun.">
        <title>Thousands of microbial genomes shed light on interconnected biogeochemical processes in an aquifer system.</title>
        <authorList>
            <person name="Anantharaman K."/>
            <person name="Brown C.T."/>
            <person name="Hug L.A."/>
            <person name="Sharon I."/>
            <person name="Castelle C.J."/>
            <person name="Probst A.J."/>
            <person name="Thomas B.C."/>
            <person name="Singh A."/>
            <person name="Wilkins M.J."/>
            <person name="Karaoz U."/>
            <person name="Brodie E.L."/>
            <person name="Williams K.H."/>
            <person name="Hubbard S.S."/>
            <person name="Banfield J.F."/>
        </authorList>
    </citation>
    <scope>NUCLEOTIDE SEQUENCE [LARGE SCALE GENOMIC DNA]</scope>
</reference>
<dbReference type="EMBL" id="MHKI01000018">
    <property type="protein sequence ID" value="OGY86541.1"/>
    <property type="molecule type" value="Genomic_DNA"/>
</dbReference>
<dbReference type="PANTHER" id="PTHR21621:SF0">
    <property type="entry name" value="BETA-CITRYLGLUTAMATE SYNTHASE B-RELATED"/>
    <property type="match status" value="1"/>
</dbReference>
<keyword evidence="1" id="KW-0067">ATP-binding</keyword>
<feature type="domain" description="ATP-grasp" evidence="2">
    <location>
        <begin position="118"/>
        <end position="315"/>
    </location>
</feature>
<evidence type="ECO:0000313" key="4">
    <source>
        <dbReference type="Proteomes" id="UP000176420"/>
    </source>
</evidence>
<dbReference type="GO" id="GO:0018169">
    <property type="term" value="F:ribosomal S6-glutamic acid ligase activity"/>
    <property type="evidence" value="ECO:0007669"/>
    <property type="project" value="TreeGrafter"/>
</dbReference>
<name>A0A1G2BBK7_9BACT</name>
<evidence type="ECO:0000259" key="2">
    <source>
        <dbReference type="PROSITE" id="PS50975"/>
    </source>
</evidence>
<sequence>MKLKKILILNEDNDWNKRLPGIKNSQREAYEFFYTRACKEYGLEIFRANLNWYKTGTFNKAWTYKDNVWIKLKNSIKPDIIMDWAFLNDKNIEKKREILSNFITTTPLDLQLLVDDKLMTNMMFSDMTVNYFTVHNNDELKLVLPKIKSSKVVLKPRFGAGGYGIKILTKYKATKTKILGRTVVEEFLDSSKGVPGIYKGVHDFRVIITGTKLIASFIRTAAPGTKLCNVSQGGSIIPVPLNKIPQAIKRVLKIIERKLVIFPYKIYSADFFFKNQKPLLIELNSKSMISLPAEFFALESQIQYGYLDYLSSIVYKNKK</sequence>
<dbReference type="GO" id="GO:0046872">
    <property type="term" value="F:metal ion binding"/>
    <property type="evidence" value="ECO:0007669"/>
    <property type="project" value="InterPro"/>
</dbReference>
<evidence type="ECO:0000313" key="3">
    <source>
        <dbReference type="EMBL" id="OGY86541.1"/>
    </source>
</evidence>
<dbReference type="Gene3D" id="3.30.470.20">
    <property type="entry name" value="ATP-grasp fold, B domain"/>
    <property type="match status" value="1"/>
</dbReference>
<dbReference type="Proteomes" id="UP000176420">
    <property type="component" value="Unassembled WGS sequence"/>
</dbReference>
<dbReference type="GO" id="GO:0005737">
    <property type="term" value="C:cytoplasm"/>
    <property type="evidence" value="ECO:0007669"/>
    <property type="project" value="TreeGrafter"/>
</dbReference>
<dbReference type="PANTHER" id="PTHR21621">
    <property type="entry name" value="RIBOSOMAL PROTEIN S6 MODIFICATION PROTEIN"/>
    <property type="match status" value="1"/>
</dbReference>
<accession>A0A1G2BBK7</accession>
<dbReference type="AlphaFoldDB" id="A0A1G2BBK7"/>
<dbReference type="GO" id="GO:0005524">
    <property type="term" value="F:ATP binding"/>
    <property type="evidence" value="ECO:0007669"/>
    <property type="project" value="UniProtKB-UniRule"/>
</dbReference>
<dbReference type="GO" id="GO:0009432">
    <property type="term" value="P:SOS response"/>
    <property type="evidence" value="ECO:0007669"/>
    <property type="project" value="TreeGrafter"/>
</dbReference>
<evidence type="ECO:0000256" key="1">
    <source>
        <dbReference type="PROSITE-ProRule" id="PRU00409"/>
    </source>
</evidence>
<organism evidence="3 4">
    <name type="scientific">Candidatus Kerfeldbacteria bacterium RIFOXYB2_FULL_38_14</name>
    <dbReference type="NCBI Taxonomy" id="1798547"/>
    <lineage>
        <taxon>Bacteria</taxon>
        <taxon>Candidatus Kerfeldiibacteriota</taxon>
    </lineage>
</organism>
<proteinExistence type="predicted"/>
<dbReference type="PROSITE" id="PS50975">
    <property type="entry name" value="ATP_GRASP"/>
    <property type="match status" value="1"/>
</dbReference>
<protein>
    <recommendedName>
        <fullName evidence="2">ATP-grasp domain-containing protein</fullName>
    </recommendedName>
</protein>
<keyword evidence="1" id="KW-0547">Nucleotide-binding</keyword>
<dbReference type="InterPro" id="IPR011761">
    <property type="entry name" value="ATP-grasp"/>
</dbReference>
<dbReference type="SUPFAM" id="SSF56059">
    <property type="entry name" value="Glutathione synthetase ATP-binding domain-like"/>
    <property type="match status" value="1"/>
</dbReference>
<gene>
    <name evidence="3" type="ORF">A2319_02125</name>
</gene>